<dbReference type="InterPro" id="IPR052022">
    <property type="entry name" value="26kDa_periplasmic_antigen"/>
</dbReference>
<dbReference type="PANTHER" id="PTHR34387">
    <property type="entry name" value="SLR1258 PROTEIN"/>
    <property type="match status" value="1"/>
</dbReference>
<dbReference type="Proteomes" id="UP000033109">
    <property type="component" value="Chromosome"/>
</dbReference>
<dbReference type="GO" id="GO:0006974">
    <property type="term" value="P:DNA damage response"/>
    <property type="evidence" value="ECO:0007669"/>
    <property type="project" value="TreeGrafter"/>
</dbReference>
<proteinExistence type="predicted"/>
<keyword evidence="2" id="KW-1185">Reference proteome</keyword>
<dbReference type="EMBL" id="CP009621">
    <property type="protein sequence ID" value="AKD05364.1"/>
    <property type="molecule type" value="Genomic_DNA"/>
</dbReference>
<evidence type="ECO:0000313" key="2">
    <source>
        <dbReference type="Proteomes" id="UP000033109"/>
    </source>
</evidence>
<dbReference type="Gene3D" id="3.30.70.2970">
    <property type="entry name" value="Protein of unknown function (DUF541), domain 2"/>
    <property type="match status" value="1"/>
</dbReference>
<dbReference type="KEGG" id="pko:PKOR_22835"/>
<protein>
    <recommendedName>
        <fullName evidence="3">Periplasmic immunogenic protein</fullName>
    </recommendedName>
</protein>
<dbReference type="Gene3D" id="3.30.110.170">
    <property type="entry name" value="Protein of unknown function (DUF541), domain 1"/>
    <property type="match status" value="1"/>
</dbReference>
<organism evidence="1 2">
    <name type="scientific">Pontibacter korlensis</name>
    <dbReference type="NCBI Taxonomy" id="400092"/>
    <lineage>
        <taxon>Bacteria</taxon>
        <taxon>Pseudomonadati</taxon>
        <taxon>Bacteroidota</taxon>
        <taxon>Cytophagia</taxon>
        <taxon>Cytophagales</taxon>
        <taxon>Hymenobacteraceae</taxon>
        <taxon>Pontibacter</taxon>
    </lineage>
</organism>
<reference evidence="1 2" key="1">
    <citation type="journal article" date="2015" name="Sci. Rep.">
        <title>Unraveling adaptation of Pontibacter korlensis to radiation and infertility in desert through complete genome and comparative transcriptomic analysis.</title>
        <authorList>
            <person name="Dai J."/>
            <person name="Dai W."/>
            <person name="Qiu C."/>
            <person name="Yang Z."/>
            <person name="Zhang Y."/>
            <person name="Zhou M."/>
            <person name="Zhang L."/>
            <person name="Fang C."/>
            <person name="Gao Q."/>
            <person name="Yang Q."/>
            <person name="Li X."/>
            <person name="Wang Z."/>
            <person name="Wang Z."/>
            <person name="Jia Z."/>
            <person name="Chen X."/>
        </authorList>
    </citation>
    <scope>NUCLEOTIDE SEQUENCE [LARGE SCALE GENOMIC DNA]</scope>
    <source>
        <strain evidence="1 2">X14-1T</strain>
    </source>
</reference>
<dbReference type="Pfam" id="PF04402">
    <property type="entry name" value="SIMPL"/>
    <property type="match status" value="1"/>
</dbReference>
<gene>
    <name evidence="1" type="ORF">PKOR_22835</name>
</gene>
<sequence length="215" mass="24566">MERKLQITGKGKLSVSPDVIILSFDASAHEWEYEKAVNALNKKVEELRTIIETVGVERKSLKTKDFSIRKDTTWNKKTEKYDFNGFRASHNLELELPLDKVIINHLLGQIAQRLESLDFSIAFGVKDAADQQQQLILQAIAKAKENATLIAGATGVELKEILDIDYSYRELTIRSQRHNYSLYQTDMVTTYDAAPDFEPDDIDVTETVTITWRIE</sequence>
<name>A0A0E3ZJM9_9BACT</name>
<evidence type="ECO:0000313" key="1">
    <source>
        <dbReference type="EMBL" id="AKD05364.1"/>
    </source>
</evidence>
<accession>A0A0E3ZJM9</accession>
<dbReference type="OrthoDB" id="850697at2"/>
<evidence type="ECO:0008006" key="3">
    <source>
        <dbReference type="Google" id="ProtNLM"/>
    </source>
</evidence>
<dbReference type="PATRIC" id="fig|400092.3.peg.5027"/>
<dbReference type="RefSeq" id="WP_046313732.1">
    <property type="nucleotide sequence ID" value="NZ_CBCSCY010000034.1"/>
</dbReference>
<dbReference type="InterPro" id="IPR007497">
    <property type="entry name" value="SIMPL/DUF541"/>
</dbReference>
<dbReference type="PANTHER" id="PTHR34387:SF2">
    <property type="entry name" value="SLR1258 PROTEIN"/>
    <property type="match status" value="1"/>
</dbReference>
<dbReference type="AlphaFoldDB" id="A0A0E3ZJM9"/>
<dbReference type="HOGENOM" id="CLU_110106_0_0_10"/>